<protein>
    <submittedName>
        <fullName evidence="1">Uncharacterized protein</fullName>
    </submittedName>
</protein>
<dbReference type="EMBL" id="BART01009179">
    <property type="protein sequence ID" value="GAG64217.1"/>
    <property type="molecule type" value="Genomic_DNA"/>
</dbReference>
<evidence type="ECO:0000313" key="1">
    <source>
        <dbReference type="EMBL" id="GAG64217.1"/>
    </source>
</evidence>
<accession>X1A210</accession>
<gene>
    <name evidence="1" type="ORF">S01H4_20420</name>
</gene>
<name>X1A210_9ZZZZ</name>
<dbReference type="AlphaFoldDB" id="X1A210"/>
<organism evidence="1">
    <name type="scientific">marine sediment metagenome</name>
    <dbReference type="NCBI Taxonomy" id="412755"/>
    <lineage>
        <taxon>unclassified sequences</taxon>
        <taxon>metagenomes</taxon>
        <taxon>ecological metagenomes</taxon>
    </lineage>
</organism>
<comment type="caution">
    <text evidence="1">The sequence shown here is derived from an EMBL/GenBank/DDBJ whole genome shotgun (WGS) entry which is preliminary data.</text>
</comment>
<proteinExistence type="predicted"/>
<sequence length="72" mass="8442">MKIKIIAILLFILILVSVVQAGDLEFQLSYGRWTMSPFVSYVERETENLIKTELIRLLDPFLPRDMYSTFQS</sequence>
<feature type="non-terminal residue" evidence="1">
    <location>
        <position position="72"/>
    </location>
</feature>
<reference evidence="1" key="1">
    <citation type="journal article" date="2014" name="Front. Microbiol.">
        <title>High frequency of phylogenetically diverse reductive dehalogenase-homologous genes in deep subseafloor sedimentary metagenomes.</title>
        <authorList>
            <person name="Kawai M."/>
            <person name="Futagami T."/>
            <person name="Toyoda A."/>
            <person name="Takaki Y."/>
            <person name="Nishi S."/>
            <person name="Hori S."/>
            <person name="Arai W."/>
            <person name="Tsubouchi T."/>
            <person name="Morono Y."/>
            <person name="Uchiyama I."/>
            <person name="Ito T."/>
            <person name="Fujiyama A."/>
            <person name="Inagaki F."/>
            <person name="Takami H."/>
        </authorList>
    </citation>
    <scope>NUCLEOTIDE SEQUENCE</scope>
    <source>
        <strain evidence="1">Expedition CK06-06</strain>
    </source>
</reference>